<sequence length="222" mass="24618">MGSGADRPSAVARKITREWWKEAGERQRNEAPLAAQGLHPCLGKAWRARHGEAMDCHNLVERVHFPKALLHYYFFASSSLLATKIRVLSFFPCFLCETGEDQLADEAATGSRAELQQDLAMANRGIVTHRGFLNATLLAPSWSKVNRKSLVFVKPGLLWLSMLLGPLIKVEDMDAYAPKDLLVVTRGSQGEPRAALNLASYGRSHALKLSKEDVLLYSAKVF</sequence>
<evidence type="ECO:0000313" key="2">
    <source>
        <dbReference type="EMBL" id="ONL94262.1"/>
    </source>
</evidence>
<dbReference type="InterPro" id="IPR042173">
    <property type="entry name" value="RNase_J_2"/>
</dbReference>
<accession>A0A1D6JQK2</accession>
<dbReference type="IntAct" id="A0A1D6JQK2">
    <property type="interactions" value="1"/>
</dbReference>
<name>A0A1D6JQK2_MAIZE</name>
<dbReference type="Gene3D" id="3.40.50.10710">
    <property type="entry name" value="Metallo-hydrolase/oxidoreductase"/>
    <property type="match status" value="1"/>
</dbReference>
<dbReference type="EMBL" id="CM007647">
    <property type="protein sequence ID" value="ONL94262.1"/>
    <property type="molecule type" value="Genomic_DNA"/>
</dbReference>
<reference evidence="2" key="1">
    <citation type="submission" date="2015-12" db="EMBL/GenBank/DDBJ databases">
        <title>Update maize B73 reference genome by single molecule sequencing technologies.</title>
        <authorList>
            <consortium name="Maize Genome Sequencing Project"/>
            <person name="Ware D."/>
        </authorList>
    </citation>
    <scope>NUCLEOTIDE SEQUENCE [LARGE SCALE GENOMIC DNA]</scope>
    <source>
        <tissue evidence="2">Seedling</tissue>
    </source>
</reference>
<dbReference type="SMR" id="A0A1D6JQK2"/>
<dbReference type="InterPro" id="IPR055132">
    <property type="entry name" value="RNase_J_b_CASP"/>
</dbReference>
<feature type="domain" description="Ribonuclease J beta-CASP" evidence="1">
    <location>
        <begin position="160"/>
        <end position="221"/>
    </location>
</feature>
<dbReference type="STRING" id="4577.A0A1D6JQK2"/>
<dbReference type="Pfam" id="PF22505">
    <property type="entry name" value="RNase_J_b_CASP"/>
    <property type="match status" value="1"/>
</dbReference>
<dbReference type="ExpressionAtlas" id="A0A1D6JQK2">
    <property type="expression patterns" value="baseline and differential"/>
</dbReference>
<dbReference type="InParanoid" id="A0A1D6JQK2"/>
<organism evidence="2">
    <name type="scientific">Zea mays</name>
    <name type="common">Maize</name>
    <dbReference type="NCBI Taxonomy" id="4577"/>
    <lineage>
        <taxon>Eukaryota</taxon>
        <taxon>Viridiplantae</taxon>
        <taxon>Streptophyta</taxon>
        <taxon>Embryophyta</taxon>
        <taxon>Tracheophyta</taxon>
        <taxon>Spermatophyta</taxon>
        <taxon>Magnoliopsida</taxon>
        <taxon>Liliopsida</taxon>
        <taxon>Poales</taxon>
        <taxon>Poaceae</taxon>
        <taxon>PACMAD clade</taxon>
        <taxon>Panicoideae</taxon>
        <taxon>Andropogonodae</taxon>
        <taxon>Andropogoneae</taxon>
        <taxon>Tripsacinae</taxon>
        <taxon>Zea</taxon>
    </lineage>
</organism>
<dbReference type="PANTHER" id="PTHR43694:SF1">
    <property type="entry name" value="RIBONUCLEASE J"/>
    <property type="match status" value="1"/>
</dbReference>
<evidence type="ECO:0000259" key="1">
    <source>
        <dbReference type="Pfam" id="PF22505"/>
    </source>
</evidence>
<proteinExistence type="predicted"/>
<dbReference type="AlphaFoldDB" id="A0A1D6JQK2"/>
<protein>
    <submittedName>
        <fullName evidence="2">RNA-metabolising metallo-beta-lactamase family protein</fullName>
    </submittedName>
</protein>
<dbReference type="PANTHER" id="PTHR43694">
    <property type="entry name" value="RIBONUCLEASE J"/>
    <property type="match status" value="1"/>
</dbReference>
<gene>
    <name evidence="2" type="ORF">ZEAMMB73_Zm00001d027912</name>
</gene>
<feature type="non-terminal residue" evidence="2">
    <location>
        <position position="222"/>
    </location>
</feature>